<proteinExistence type="predicted"/>
<feature type="domain" description="Cupin type-2" evidence="2">
    <location>
        <begin position="78"/>
        <end position="139"/>
    </location>
</feature>
<dbReference type="EMBL" id="BAAAOS010000005">
    <property type="protein sequence ID" value="GAA1553700.1"/>
    <property type="molecule type" value="Genomic_DNA"/>
</dbReference>
<dbReference type="Proteomes" id="UP001500393">
    <property type="component" value="Unassembled WGS sequence"/>
</dbReference>
<protein>
    <recommendedName>
        <fullName evidence="2">Cupin type-2 domain-containing protein</fullName>
    </recommendedName>
</protein>
<evidence type="ECO:0000256" key="1">
    <source>
        <dbReference type="SAM" id="MobiDB-lite"/>
    </source>
</evidence>
<reference evidence="3 4" key="1">
    <citation type="journal article" date="2019" name="Int. J. Syst. Evol. Microbiol.">
        <title>The Global Catalogue of Microorganisms (GCM) 10K type strain sequencing project: providing services to taxonomists for standard genome sequencing and annotation.</title>
        <authorList>
            <consortium name="The Broad Institute Genomics Platform"/>
            <consortium name="The Broad Institute Genome Sequencing Center for Infectious Disease"/>
            <person name="Wu L."/>
            <person name="Ma J."/>
        </authorList>
    </citation>
    <scope>NUCLEOTIDE SEQUENCE [LARGE SCALE GENOMIC DNA]</scope>
    <source>
        <strain evidence="3 4">JCM 14969</strain>
    </source>
</reference>
<gene>
    <name evidence="3" type="ORF">GCM10009789_03970</name>
</gene>
<dbReference type="Pfam" id="PF07883">
    <property type="entry name" value="Cupin_2"/>
    <property type="match status" value="1"/>
</dbReference>
<dbReference type="InterPro" id="IPR011051">
    <property type="entry name" value="RmlC_Cupin_sf"/>
</dbReference>
<accession>A0ABN2C7D1</accession>
<dbReference type="PANTHER" id="PTHR37694">
    <property type="entry name" value="SLR8022 PROTEIN"/>
    <property type="match status" value="1"/>
</dbReference>
<dbReference type="InterPro" id="IPR014710">
    <property type="entry name" value="RmlC-like_jellyroll"/>
</dbReference>
<feature type="region of interest" description="Disordered" evidence="1">
    <location>
        <begin position="1"/>
        <end position="30"/>
    </location>
</feature>
<dbReference type="PANTHER" id="PTHR37694:SF1">
    <property type="entry name" value="SLR8022 PROTEIN"/>
    <property type="match status" value="1"/>
</dbReference>
<organism evidence="3 4">
    <name type="scientific">Kribbella sancticallisti</name>
    <dbReference type="NCBI Taxonomy" id="460087"/>
    <lineage>
        <taxon>Bacteria</taxon>
        <taxon>Bacillati</taxon>
        <taxon>Actinomycetota</taxon>
        <taxon>Actinomycetes</taxon>
        <taxon>Propionibacteriales</taxon>
        <taxon>Kribbellaceae</taxon>
        <taxon>Kribbella</taxon>
    </lineage>
</organism>
<name>A0ABN2C7D1_9ACTN</name>
<dbReference type="Gene3D" id="2.60.120.10">
    <property type="entry name" value="Jelly Rolls"/>
    <property type="match status" value="1"/>
</dbReference>
<evidence type="ECO:0000313" key="3">
    <source>
        <dbReference type="EMBL" id="GAA1553700.1"/>
    </source>
</evidence>
<dbReference type="InterPro" id="IPR013096">
    <property type="entry name" value="Cupin_2"/>
</dbReference>
<dbReference type="SUPFAM" id="SSF51182">
    <property type="entry name" value="RmlC-like cupins"/>
    <property type="match status" value="1"/>
</dbReference>
<evidence type="ECO:0000259" key="2">
    <source>
        <dbReference type="Pfam" id="PF07883"/>
    </source>
</evidence>
<sequence>MALGHDVGPRVAGGRSTGGAATEPVYQGAESPCDHQQMAVASMNALGADLLAKATTAGSGRSSVTVYGRSGARLRQTLVALGAGQVMGEHKSPGDASVLCLEGRVLLRAGESQVELGPGDLVAVPPQRHDLEAREPSVLLLTVALH</sequence>
<evidence type="ECO:0000313" key="4">
    <source>
        <dbReference type="Proteomes" id="UP001500393"/>
    </source>
</evidence>
<keyword evidence="4" id="KW-1185">Reference proteome</keyword>
<comment type="caution">
    <text evidence="3">The sequence shown here is derived from an EMBL/GenBank/DDBJ whole genome shotgun (WGS) entry which is preliminary data.</text>
</comment>
<dbReference type="CDD" id="cd02230">
    <property type="entry name" value="cupin_HP0902-like"/>
    <property type="match status" value="1"/>
</dbReference>